<dbReference type="AlphaFoldDB" id="A0A5M9GNA4"/>
<evidence type="ECO:0000313" key="1">
    <source>
        <dbReference type="EMBL" id="KAA8476152.1"/>
    </source>
</evidence>
<evidence type="ECO:0000313" key="2">
    <source>
        <dbReference type="Proteomes" id="UP000322918"/>
    </source>
</evidence>
<dbReference type="RefSeq" id="WP_141815144.1">
    <property type="nucleotide sequence ID" value="NZ_VFPL01000001.1"/>
</dbReference>
<comment type="caution">
    <text evidence="1">The sequence shown here is derived from an EMBL/GenBank/DDBJ whole genome shotgun (WGS) entry which is preliminary data.</text>
</comment>
<accession>A0A5M9GNA4</accession>
<proteinExistence type="predicted"/>
<dbReference type="Proteomes" id="UP000322918">
    <property type="component" value="Unassembled WGS sequence"/>
</dbReference>
<reference evidence="1 2" key="1">
    <citation type="submission" date="2019-09" db="EMBL/GenBank/DDBJ databases">
        <title>Pararcticibacter amylolyticus gen. nov., sp. nov., isolated from a rottenly hemp rope, and reclassification of Pedobacter tournemirensis as Pararcticibacter tournemirensis comb. nov.</title>
        <authorList>
            <person name="Cai Y."/>
        </authorList>
    </citation>
    <scope>NUCLEOTIDE SEQUENCE [LARGE SCALE GENOMIC DNA]</scope>
    <source>
        <strain evidence="1 2">TF5-37.2-LB10</strain>
    </source>
</reference>
<gene>
    <name evidence="1" type="ORF">F1649_20400</name>
</gene>
<keyword evidence="2" id="KW-1185">Reference proteome</keyword>
<sequence length="75" mass="8465">MKNVIYVKLLEEGTTVFRPVPAVKVMGNVYRIESEDSYNPENETWEFLPGSLAKVTEVFFGGKPALLQLSFMPNP</sequence>
<protein>
    <submittedName>
        <fullName evidence="1">Uncharacterized protein</fullName>
    </submittedName>
</protein>
<organism evidence="1 2">
    <name type="scientific">Arcticibacter tournemirensis</name>
    <dbReference type="NCBI Taxonomy" id="699437"/>
    <lineage>
        <taxon>Bacteria</taxon>
        <taxon>Pseudomonadati</taxon>
        <taxon>Bacteroidota</taxon>
        <taxon>Sphingobacteriia</taxon>
        <taxon>Sphingobacteriales</taxon>
        <taxon>Sphingobacteriaceae</taxon>
        <taxon>Arcticibacter</taxon>
    </lineage>
</organism>
<dbReference type="EMBL" id="VWNE01000045">
    <property type="protein sequence ID" value="KAA8476152.1"/>
    <property type="molecule type" value="Genomic_DNA"/>
</dbReference>
<name>A0A5M9GNA4_9SPHI</name>
<dbReference type="OrthoDB" id="1495544at2"/>